<keyword evidence="1" id="KW-0449">Lipoprotein</keyword>
<dbReference type="Proteomes" id="UP001302477">
    <property type="component" value="Chromosome"/>
</dbReference>
<evidence type="ECO:0000313" key="2">
    <source>
        <dbReference type="Proteomes" id="UP001302477"/>
    </source>
</evidence>
<dbReference type="RefSeq" id="WP_318953605.1">
    <property type="nucleotide sequence ID" value="NZ_CP137555.1"/>
</dbReference>
<organism evidence="1 2">
    <name type="scientific">Microbulbifer pacificus</name>
    <dbReference type="NCBI Taxonomy" id="407164"/>
    <lineage>
        <taxon>Bacteria</taxon>
        <taxon>Pseudomonadati</taxon>
        <taxon>Pseudomonadota</taxon>
        <taxon>Gammaproteobacteria</taxon>
        <taxon>Cellvibrionales</taxon>
        <taxon>Microbulbiferaceae</taxon>
        <taxon>Microbulbifer</taxon>
    </lineage>
</organism>
<reference evidence="1 2" key="1">
    <citation type="submission" date="2023-10" db="EMBL/GenBank/DDBJ databases">
        <title>Description of Microbulbifer bruguierae sp. nov., isolated from the sediments of mangrove plant Bruguiera sexangula and comparative genomic analyses of the genus Microbulbifer.</title>
        <authorList>
            <person name="Long M."/>
        </authorList>
    </citation>
    <scope>NUCLEOTIDE SEQUENCE [LARGE SCALE GENOMIC DNA]</scope>
    <source>
        <strain evidence="1 2">SPO729</strain>
    </source>
</reference>
<sequence length="109" mass="11563">MKKVLCLIAGSVLCVSCATVKTVNPADNQVDISHRGYKSNCESIPRVYSGTSYSFCLLNSEPSENVNKGASVNGVPLVAFDAVFSVAADTVVLPYTIYSQAKNGNIKVN</sequence>
<dbReference type="Pfam" id="PF07119">
    <property type="entry name" value="DUF1375"/>
    <property type="match status" value="1"/>
</dbReference>
<keyword evidence="2" id="KW-1185">Reference proteome</keyword>
<dbReference type="InterPro" id="IPR010780">
    <property type="entry name" value="DUF1375"/>
</dbReference>
<accession>A0AAU0MY47</accession>
<gene>
    <name evidence="1" type="ORF">R5R33_15505</name>
</gene>
<dbReference type="EMBL" id="CP137555">
    <property type="protein sequence ID" value="WOX05131.1"/>
    <property type="molecule type" value="Genomic_DNA"/>
</dbReference>
<dbReference type="KEGG" id="mpaf:R5R33_15505"/>
<dbReference type="AlphaFoldDB" id="A0AAU0MY47"/>
<proteinExistence type="predicted"/>
<name>A0AAU0MY47_9GAMM</name>
<protein>
    <submittedName>
        <fullName evidence="1">YceK/YidQ family lipoprotein</fullName>
    </submittedName>
</protein>
<evidence type="ECO:0000313" key="1">
    <source>
        <dbReference type="EMBL" id="WOX05131.1"/>
    </source>
</evidence>